<dbReference type="Pfam" id="PF00557">
    <property type="entry name" value="Peptidase_M24"/>
    <property type="match status" value="1"/>
</dbReference>
<dbReference type="SUPFAM" id="SSF55920">
    <property type="entry name" value="Creatinase/aminopeptidase"/>
    <property type="match status" value="1"/>
</dbReference>
<evidence type="ECO:0000259" key="2">
    <source>
        <dbReference type="Pfam" id="PF01321"/>
    </source>
</evidence>
<dbReference type="Proteomes" id="UP001596175">
    <property type="component" value="Unassembled WGS sequence"/>
</dbReference>
<comment type="caution">
    <text evidence="3">The sequence shown here is derived from an EMBL/GenBank/DDBJ whole genome shotgun (WGS) entry which is preliminary data.</text>
</comment>
<dbReference type="InterPro" id="IPR029149">
    <property type="entry name" value="Creatin/AminoP/Spt16_N"/>
</dbReference>
<sequence length="391" mass="41981">MTAFTVDVPALNAERLARAQASLAAAGIAAAVLFDPGNVRYVTCDGPFLVANLHCSYRWALVFAESPPVLWESAEAMHVARERWPDGDIRPAHAFTFFGSGPNSAADAAAAMAAVDDELRSRGLGDAPLGVDRAETVVFLALAALGRRVVDAVPAIESARAVKSATELAIHRENARLTDVAVTGFLERMKPGLTELELWAVLAQETVSHGALHAESRLLSSGPRTNPWMQEATHRVVGDGEMVAFDTDLVGPHGYLTDISRSYVCGDAAPTREMRDVYRAAHDFVHEAIPEFHAGRSFRELGELLGPRLPAPYRQLRYPFIAHGCGAADEYPAIVVDGHHDGELLPGMVISVEGYTGRPGGSVGAKFEEQIIVTDGAPELISHAPVEERLL</sequence>
<dbReference type="Gene3D" id="3.90.230.10">
    <property type="entry name" value="Creatinase/methionine aminopeptidase superfamily"/>
    <property type="match status" value="1"/>
</dbReference>
<dbReference type="InterPro" id="IPR000994">
    <property type="entry name" value="Pept_M24"/>
</dbReference>
<organism evidence="3 4">
    <name type="scientific">Actinomycetospora rhizophila</name>
    <dbReference type="NCBI Taxonomy" id="1416876"/>
    <lineage>
        <taxon>Bacteria</taxon>
        <taxon>Bacillati</taxon>
        <taxon>Actinomycetota</taxon>
        <taxon>Actinomycetes</taxon>
        <taxon>Pseudonocardiales</taxon>
        <taxon>Pseudonocardiaceae</taxon>
        <taxon>Actinomycetospora</taxon>
    </lineage>
</organism>
<dbReference type="CDD" id="cd01066">
    <property type="entry name" value="APP_MetAP"/>
    <property type="match status" value="1"/>
</dbReference>
<proteinExistence type="predicted"/>
<feature type="domain" description="Peptidase M24" evidence="1">
    <location>
        <begin position="171"/>
        <end position="375"/>
    </location>
</feature>
<dbReference type="Pfam" id="PF01321">
    <property type="entry name" value="Creatinase_N"/>
    <property type="match status" value="1"/>
</dbReference>
<name>A0ABV9ZBU9_9PSEU</name>
<dbReference type="PANTHER" id="PTHR46112">
    <property type="entry name" value="AMINOPEPTIDASE"/>
    <property type="match status" value="1"/>
</dbReference>
<reference evidence="4" key="1">
    <citation type="journal article" date="2019" name="Int. J. Syst. Evol. Microbiol.">
        <title>The Global Catalogue of Microorganisms (GCM) 10K type strain sequencing project: providing services to taxonomists for standard genome sequencing and annotation.</title>
        <authorList>
            <consortium name="The Broad Institute Genomics Platform"/>
            <consortium name="The Broad Institute Genome Sequencing Center for Infectious Disease"/>
            <person name="Wu L."/>
            <person name="Ma J."/>
        </authorList>
    </citation>
    <scope>NUCLEOTIDE SEQUENCE [LARGE SCALE GENOMIC DNA]</scope>
    <source>
        <strain evidence="4">XZYJ18</strain>
    </source>
</reference>
<keyword evidence="4" id="KW-1185">Reference proteome</keyword>
<evidence type="ECO:0000259" key="1">
    <source>
        <dbReference type="Pfam" id="PF00557"/>
    </source>
</evidence>
<evidence type="ECO:0000313" key="4">
    <source>
        <dbReference type="Proteomes" id="UP001596175"/>
    </source>
</evidence>
<dbReference type="InterPro" id="IPR050659">
    <property type="entry name" value="Peptidase_M24B"/>
</dbReference>
<feature type="domain" description="Creatinase N-terminal" evidence="2">
    <location>
        <begin position="15"/>
        <end position="162"/>
    </location>
</feature>
<dbReference type="PANTHER" id="PTHR46112:SF8">
    <property type="entry name" value="CYTOPLASMIC PEPTIDASE PEPQ-RELATED"/>
    <property type="match status" value="1"/>
</dbReference>
<accession>A0ABV9ZBU9</accession>
<dbReference type="RefSeq" id="WP_378021062.1">
    <property type="nucleotide sequence ID" value="NZ_JBHSKG010000005.1"/>
</dbReference>
<protein>
    <submittedName>
        <fullName evidence="3">M24 family metallopeptidase</fullName>
    </submittedName>
</protein>
<dbReference type="SUPFAM" id="SSF53092">
    <property type="entry name" value="Creatinase/prolidase N-terminal domain"/>
    <property type="match status" value="1"/>
</dbReference>
<dbReference type="Gene3D" id="3.40.350.10">
    <property type="entry name" value="Creatinase/prolidase N-terminal domain"/>
    <property type="match status" value="1"/>
</dbReference>
<dbReference type="InterPro" id="IPR036005">
    <property type="entry name" value="Creatinase/aminopeptidase-like"/>
</dbReference>
<gene>
    <name evidence="3" type="ORF">ACFPK1_11500</name>
</gene>
<dbReference type="InterPro" id="IPR000587">
    <property type="entry name" value="Creatinase_N"/>
</dbReference>
<dbReference type="EMBL" id="JBHSKG010000005">
    <property type="protein sequence ID" value="MFC5138859.1"/>
    <property type="molecule type" value="Genomic_DNA"/>
</dbReference>
<evidence type="ECO:0000313" key="3">
    <source>
        <dbReference type="EMBL" id="MFC5138859.1"/>
    </source>
</evidence>